<comment type="caution">
    <text evidence="2">The sequence shown here is derived from an EMBL/GenBank/DDBJ whole genome shotgun (WGS) entry which is preliminary data.</text>
</comment>
<organism evidence="2 3">
    <name type="scientific">Schizothecium vesticola</name>
    <dbReference type="NCBI Taxonomy" id="314040"/>
    <lineage>
        <taxon>Eukaryota</taxon>
        <taxon>Fungi</taxon>
        <taxon>Dikarya</taxon>
        <taxon>Ascomycota</taxon>
        <taxon>Pezizomycotina</taxon>
        <taxon>Sordariomycetes</taxon>
        <taxon>Sordariomycetidae</taxon>
        <taxon>Sordariales</taxon>
        <taxon>Schizotheciaceae</taxon>
        <taxon>Schizothecium</taxon>
    </lineage>
</organism>
<dbReference type="Pfam" id="PF06985">
    <property type="entry name" value="HET"/>
    <property type="match status" value="1"/>
</dbReference>
<dbReference type="Proteomes" id="UP001172155">
    <property type="component" value="Unassembled WGS sequence"/>
</dbReference>
<evidence type="ECO:0000313" key="3">
    <source>
        <dbReference type="Proteomes" id="UP001172155"/>
    </source>
</evidence>
<evidence type="ECO:0000313" key="2">
    <source>
        <dbReference type="EMBL" id="KAK0743044.1"/>
    </source>
</evidence>
<keyword evidence="3" id="KW-1185">Reference proteome</keyword>
<protein>
    <submittedName>
        <fullName evidence="2">Heterokaryon incompatibility protein-domain-containing protein</fullName>
    </submittedName>
</protein>
<accession>A0AA40EPC9</accession>
<evidence type="ECO:0000259" key="1">
    <source>
        <dbReference type="Pfam" id="PF06985"/>
    </source>
</evidence>
<gene>
    <name evidence="2" type="ORF">B0T18DRAFT_414301</name>
</gene>
<dbReference type="PANTHER" id="PTHR33112">
    <property type="entry name" value="DOMAIN PROTEIN, PUTATIVE-RELATED"/>
    <property type="match status" value="1"/>
</dbReference>
<sequence>MVLESDLTHLRLWVEPSYALRHIQGRPDRISENSILKSVAMVRFPAFRSCQRAFNMPKFIDQNLCPLIPVLPHSTQRTDSDDALNQIKLWMVDCFNNHPACRSVQPVQMPRRVLKISSLQGVQKVKLHLTKGEKSPYLTLSHCWGTTSTPPLQTTKTNIGTYLHNIPLTLLPRLFLDAISLTSRLGHQYLWIDSLCIIQDSPLDWDRESSLMASVYANSTLTIAATFASSSTSSLFSTQASTSIPLEPFTLYARPATRHIHRYPDPESFPLLTRAWVYQERLLSPRVVHFTSDGELSWECNHGTRCQCGYFDRADTRYTFFADPRWGVDVKKEHAAALVKVVAAIDSKNNKRGLHARWRKITTEYSPLSLTRPDDRLPALSGLAKQMRGVMGGSAGRYLAGLWEGSFARDLLWMAVANPGDRIRGVAPSWSWASQRAGVRYTNGQRIQMGGVGVYNPAELGNWGDVGSELVGASCELVGAECVAVGGDETGRVESGWAKVRGYVVDLDPLGGSLYLENGRWVVQVNGVKSWDVFWDESPEGFEEGGGFWRERFCLLRLGCICATGEGPPYDEWSLLLRQVKEGVFERHGIVGRSRRYQGSGPEGMEEYCEHTHSTSAWFKSVKDPIIVTVI</sequence>
<proteinExistence type="predicted"/>
<reference evidence="2" key="1">
    <citation type="submission" date="2023-06" db="EMBL/GenBank/DDBJ databases">
        <title>Genome-scale phylogeny and comparative genomics of the fungal order Sordariales.</title>
        <authorList>
            <consortium name="Lawrence Berkeley National Laboratory"/>
            <person name="Hensen N."/>
            <person name="Bonometti L."/>
            <person name="Westerberg I."/>
            <person name="Brannstrom I.O."/>
            <person name="Guillou S."/>
            <person name="Cros-Aarteil S."/>
            <person name="Calhoun S."/>
            <person name="Haridas S."/>
            <person name="Kuo A."/>
            <person name="Mondo S."/>
            <person name="Pangilinan J."/>
            <person name="Riley R."/>
            <person name="LaButti K."/>
            <person name="Andreopoulos B."/>
            <person name="Lipzen A."/>
            <person name="Chen C."/>
            <person name="Yanf M."/>
            <person name="Daum C."/>
            <person name="Ng V."/>
            <person name="Clum A."/>
            <person name="Steindorff A."/>
            <person name="Ohm R."/>
            <person name="Martin F."/>
            <person name="Silar P."/>
            <person name="Natvig D."/>
            <person name="Lalanne C."/>
            <person name="Gautier V."/>
            <person name="Ament-velasquez S.L."/>
            <person name="Kruys A."/>
            <person name="Hutchinson M.I."/>
            <person name="Powell A.J."/>
            <person name="Barry K."/>
            <person name="Miller A.N."/>
            <person name="Grigoriev I.V."/>
            <person name="Debuchy R."/>
            <person name="Gladieux P."/>
            <person name="Thoren M.H."/>
            <person name="Johannesson H."/>
        </authorList>
    </citation>
    <scope>NUCLEOTIDE SEQUENCE</scope>
    <source>
        <strain evidence="2">SMH3187-1</strain>
    </source>
</reference>
<dbReference type="AlphaFoldDB" id="A0AA40EPC9"/>
<feature type="domain" description="Heterokaryon incompatibility" evidence="1">
    <location>
        <begin position="137"/>
        <end position="280"/>
    </location>
</feature>
<dbReference type="PANTHER" id="PTHR33112:SF13">
    <property type="entry name" value="HETEROKARYON INCOMPATIBILITY DOMAIN-CONTAINING PROTEIN"/>
    <property type="match status" value="1"/>
</dbReference>
<name>A0AA40EPC9_9PEZI</name>
<dbReference type="InterPro" id="IPR010730">
    <property type="entry name" value="HET"/>
</dbReference>
<dbReference type="EMBL" id="JAUKUD010000005">
    <property type="protein sequence ID" value="KAK0743044.1"/>
    <property type="molecule type" value="Genomic_DNA"/>
</dbReference>